<evidence type="ECO:0000256" key="1">
    <source>
        <dbReference type="ARBA" id="ARBA00009817"/>
    </source>
</evidence>
<proteinExistence type="inferred from homology"/>
<dbReference type="Bgee" id="ENSELUG00000011921">
    <property type="expression patterns" value="Expressed in pharyngeal gill and 8 other cell types or tissues"/>
</dbReference>
<dbReference type="RefSeq" id="XP_010902477.2">
    <property type="nucleotide sequence ID" value="XM_010904175.3"/>
</dbReference>
<protein>
    <recommendedName>
        <fullName evidence="5">Heme-binding protein 2</fullName>
    </recommendedName>
</protein>
<sequence length="203" mass="23042">MKYSALTSVSSLLVVVILHLAHGWDAPWFCHGYECPEFTVVNTYEDFEEREYKGCRWITSDSASDSDSDLKAAFTNLWDYTQGNNQAGGILNAHTWPALVTTTEVRERREKNVSVSFLVATENVILPTPNALIREETMPASTIYVRSFSSLSSRYTVQDNLDKLRNALALAGKSFNTYQYTMAAYENPWTLIDRHDEVWIHAA</sequence>
<reference evidence="4" key="1">
    <citation type="journal article" date="2014" name="PLoS ONE">
        <title>The genome and linkage map of the northern pike (Esox lucius): conserved synteny revealed between the salmonid sister group and the Neoteleostei.</title>
        <authorList>
            <person name="Rondeau E.B."/>
            <person name="Minkley D.R."/>
            <person name="Leong J.S."/>
            <person name="Messmer A.M."/>
            <person name="Jantzen J.R."/>
            <person name="von Schalburg K.R."/>
            <person name="Lemon C."/>
            <person name="Bird N.H."/>
            <person name="Koop B.F."/>
        </authorList>
    </citation>
    <scope>NUCLEOTIDE SEQUENCE</scope>
</reference>
<dbReference type="SUPFAM" id="SSF55136">
    <property type="entry name" value="Probable bacterial effector-binding domain"/>
    <property type="match status" value="1"/>
</dbReference>
<reference evidence="3" key="2">
    <citation type="submission" date="2020-02" db="EMBL/GenBank/DDBJ databases">
        <title>Esox lucius (northern pike) genome, fEsoLuc1, primary haplotype.</title>
        <authorList>
            <person name="Myers G."/>
            <person name="Karagic N."/>
            <person name="Meyer A."/>
            <person name="Pippel M."/>
            <person name="Reichard M."/>
            <person name="Winkler S."/>
            <person name="Tracey A."/>
            <person name="Sims Y."/>
            <person name="Howe K."/>
            <person name="Rhie A."/>
            <person name="Formenti G."/>
            <person name="Durbin R."/>
            <person name="Fedrigo O."/>
            <person name="Jarvis E.D."/>
        </authorList>
    </citation>
    <scope>NUCLEOTIDE SEQUENCE [LARGE SCALE GENOMIC DNA]</scope>
</reference>
<dbReference type="GeneID" id="105030348"/>
<dbReference type="KEGG" id="els:105030348"/>
<dbReference type="GeneTree" id="ENSGT00940000163377"/>
<organism evidence="3 4">
    <name type="scientific">Esox lucius</name>
    <name type="common">Northern pike</name>
    <dbReference type="NCBI Taxonomy" id="8010"/>
    <lineage>
        <taxon>Eukaryota</taxon>
        <taxon>Metazoa</taxon>
        <taxon>Chordata</taxon>
        <taxon>Craniata</taxon>
        <taxon>Vertebrata</taxon>
        <taxon>Euteleostomi</taxon>
        <taxon>Actinopterygii</taxon>
        <taxon>Neopterygii</taxon>
        <taxon>Teleostei</taxon>
        <taxon>Protacanthopterygii</taxon>
        <taxon>Esociformes</taxon>
        <taxon>Esocidae</taxon>
        <taxon>Esox</taxon>
    </lineage>
</organism>
<feature type="chain" id="PRO_5044218959" description="Heme-binding protein 2" evidence="2">
    <location>
        <begin position="24"/>
        <end position="203"/>
    </location>
</feature>
<evidence type="ECO:0000313" key="3">
    <source>
        <dbReference type="Ensembl" id="ENSELUP00000011561.2"/>
    </source>
</evidence>
<reference evidence="3" key="4">
    <citation type="submission" date="2025-09" db="UniProtKB">
        <authorList>
            <consortium name="Ensembl"/>
        </authorList>
    </citation>
    <scope>IDENTIFICATION</scope>
</reference>
<dbReference type="InterPro" id="IPR006917">
    <property type="entry name" value="SOUL_heme-bd"/>
</dbReference>
<dbReference type="PANTHER" id="PTHR11220:SF69">
    <property type="entry name" value="HEME-BINDING PROTEIN 2"/>
    <property type="match status" value="1"/>
</dbReference>
<dbReference type="Ensembl" id="ENSELUT00000000247.3">
    <property type="protein sequence ID" value="ENSELUP00000011561.2"/>
    <property type="gene ID" value="ENSELUG00000011921.3"/>
</dbReference>
<dbReference type="Gene3D" id="3.20.80.10">
    <property type="entry name" value="Regulatory factor, effector binding domain"/>
    <property type="match status" value="1"/>
</dbReference>
<dbReference type="PANTHER" id="PTHR11220">
    <property type="entry name" value="HEME-BINDING PROTEIN-RELATED"/>
    <property type="match status" value="1"/>
</dbReference>
<keyword evidence="4" id="KW-1185">Reference proteome</keyword>
<dbReference type="GO" id="GO:0020037">
    <property type="term" value="F:heme binding"/>
    <property type="evidence" value="ECO:0007669"/>
    <property type="project" value="TreeGrafter"/>
</dbReference>
<feature type="signal peptide" evidence="2">
    <location>
        <begin position="1"/>
        <end position="23"/>
    </location>
</feature>
<dbReference type="Pfam" id="PF04832">
    <property type="entry name" value="SOUL"/>
    <property type="match status" value="1"/>
</dbReference>
<evidence type="ECO:0008006" key="5">
    <source>
        <dbReference type="Google" id="ProtNLM"/>
    </source>
</evidence>
<keyword evidence="2" id="KW-0732">Signal</keyword>
<accession>A0A3P8Y4G0</accession>
<evidence type="ECO:0000313" key="4">
    <source>
        <dbReference type="Proteomes" id="UP000265140"/>
    </source>
</evidence>
<dbReference type="OrthoDB" id="6424451at2759"/>
<dbReference type="Proteomes" id="UP000265140">
    <property type="component" value="Chromosome 6"/>
</dbReference>
<dbReference type="AlphaFoldDB" id="A0A3P8Y4G0"/>
<dbReference type="InterPro" id="IPR011256">
    <property type="entry name" value="Reg_factor_effector_dom_sf"/>
</dbReference>
<dbReference type="GO" id="GO:0005737">
    <property type="term" value="C:cytoplasm"/>
    <property type="evidence" value="ECO:0007669"/>
    <property type="project" value="TreeGrafter"/>
</dbReference>
<dbReference type="CTD" id="557389"/>
<name>A0A3P8Y4G0_ESOLU</name>
<reference evidence="3" key="3">
    <citation type="submission" date="2025-08" db="UniProtKB">
        <authorList>
            <consortium name="Ensembl"/>
        </authorList>
    </citation>
    <scope>IDENTIFICATION</scope>
</reference>
<evidence type="ECO:0000256" key="2">
    <source>
        <dbReference type="SAM" id="SignalP"/>
    </source>
</evidence>
<comment type="similarity">
    <text evidence="1">Belongs to the HEBP family.</text>
</comment>